<dbReference type="Pfam" id="PF02467">
    <property type="entry name" value="Whib"/>
    <property type="match status" value="1"/>
</dbReference>
<keyword evidence="3" id="KW-1185">Reference proteome</keyword>
<accession>A0A848KSK0</accession>
<dbReference type="RefSeq" id="WP_170194166.1">
    <property type="nucleotide sequence ID" value="NZ_JABBNB010000009.1"/>
</dbReference>
<organism evidence="2 3">
    <name type="scientific">Gordonia asplenii</name>
    <dbReference type="NCBI Taxonomy" id="2725283"/>
    <lineage>
        <taxon>Bacteria</taxon>
        <taxon>Bacillati</taxon>
        <taxon>Actinomycetota</taxon>
        <taxon>Actinomycetes</taxon>
        <taxon>Mycobacteriales</taxon>
        <taxon>Gordoniaceae</taxon>
        <taxon>Gordonia</taxon>
    </lineage>
</organism>
<dbReference type="Proteomes" id="UP000550729">
    <property type="component" value="Unassembled WGS sequence"/>
</dbReference>
<dbReference type="InterPro" id="IPR034768">
    <property type="entry name" value="4FE4S_WBL"/>
</dbReference>
<evidence type="ECO:0000313" key="3">
    <source>
        <dbReference type="Proteomes" id="UP000550729"/>
    </source>
</evidence>
<evidence type="ECO:0000313" key="2">
    <source>
        <dbReference type="EMBL" id="NMO01656.1"/>
    </source>
</evidence>
<name>A0A848KSK0_9ACTN</name>
<evidence type="ECO:0000259" key="1">
    <source>
        <dbReference type="PROSITE" id="PS51674"/>
    </source>
</evidence>
<comment type="caution">
    <text evidence="2">The sequence shown here is derived from an EMBL/GenBank/DDBJ whole genome shotgun (WGS) entry which is preliminary data.</text>
</comment>
<gene>
    <name evidence="2" type="ORF">HH308_10570</name>
</gene>
<dbReference type="EMBL" id="JABBNB010000009">
    <property type="protein sequence ID" value="NMO01656.1"/>
    <property type="molecule type" value="Genomic_DNA"/>
</dbReference>
<proteinExistence type="predicted"/>
<feature type="domain" description="4Fe-4S Wbl-type" evidence="1">
    <location>
        <begin position="30"/>
        <end position="87"/>
    </location>
</feature>
<reference evidence="2 3" key="1">
    <citation type="submission" date="2020-04" db="EMBL/GenBank/DDBJ databases">
        <title>Gordonia sp. nov. TBRC 11910.</title>
        <authorList>
            <person name="Suriyachadkun C."/>
        </authorList>
    </citation>
    <scope>NUCLEOTIDE SEQUENCE [LARGE SCALE GENOMIC DNA]</scope>
    <source>
        <strain evidence="2 3">TBRC 11910</strain>
    </source>
</reference>
<dbReference type="AlphaFoldDB" id="A0A848KSK0"/>
<dbReference type="PROSITE" id="PS51674">
    <property type="entry name" value="4FE4S_WBL"/>
    <property type="match status" value="1"/>
</dbReference>
<protein>
    <submittedName>
        <fullName evidence="2">WhiB family transcriptional regulator</fullName>
    </submittedName>
</protein>
<sequence length="92" mass="10183">MGRPPRDTHLLRALTQLLVPSSEIDWADAQCSGHPEPELWFPFPSESFDVAARLCAACPLRQACYEFGIDNHLDGVWGGVDLMYGRTVAHTA</sequence>